<accession>A0A3B0ZM31</accession>
<protein>
    <recommendedName>
        <fullName evidence="3">Antitoxin</fullName>
    </recommendedName>
</protein>
<dbReference type="NCBIfam" id="TIGR01552">
    <property type="entry name" value="phd_fam"/>
    <property type="match status" value="1"/>
</dbReference>
<name>A0A3B0ZM31_9ZZZZ</name>
<evidence type="ECO:0000313" key="2">
    <source>
        <dbReference type="EMBL" id="VAW88387.1"/>
    </source>
</evidence>
<dbReference type="EMBL" id="UOFP01000218">
    <property type="protein sequence ID" value="VAW88387.1"/>
    <property type="molecule type" value="Genomic_DNA"/>
</dbReference>
<comment type="similarity">
    <text evidence="1">Belongs to the phD/YefM antitoxin family.</text>
</comment>
<dbReference type="SUPFAM" id="SSF143120">
    <property type="entry name" value="YefM-like"/>
    <property type="match status" value="1"/>
</dbReference>
<dbReference type="Pfam" id="PF02604">
    <property type="entry name" value="PhdYeFM_antitox"/>
    <property type="match status" value="1"/>
</dbReference>
<dbReference type="InterPro" id="IPR006442">
    <property type="entry name" value="Antitoxin_Phd/YefM"/>
</dbReference>
<dbReference type="AlphaFoldDB" id="A0A3B0ZM31"/>
<dbReference type="Gene3D" id="3.40.1620.10">
    <property type="entry name" value="YefM-like domain"/>
    <property type="match status" value="1"/>
</dbReference>
<evidence type="ECO:0000256" key="1">
    <source>
        <dbReference type="ARBA" id="ARBA00009981"/>
    </source>
</evidence>
<reference evidence="2" key="1">
    <citation type="submission" date="2018-06" db="EMBL/GenBank/DDBJ databases">
        <authorList>
            <person name="Zhirakovskaya E."/>
        </authorList>
    </citation>
    <scope>NUCLEOTIDE SEQUENCE</scope>
</reference>
<organism evidence="2">
    <name type="scientific">hydrothermal vent metagenome</name>
    <dbReference type="NCBI Taxonomy" id="652676"/>
    <lineage>
        <taxon>unclassified sequences</taxon>
        <taxon>metagenomes</taxon>
        <taxon>ecological metagenomes</taxon>
    </lineage>
</organism>
<gene>
    <name evidence="2" type="ORF">MNBD_GAMMA18-1795</name>
</gene>
<dbReference type="InterPro" id="IPR036165">
    <property type="entry name" value="YefM-like_sf"/>
</dbReference>
<sequence>MREYSFTEARQHFASILDEAKREGVVCIKKRDGEAFYIKPATSKKSPLDVKGVDLNVSSSEIVDIIREGRERKYS</sequence>
<evidence type="ECO:0008006" key="3">
    <source>
        <dbReference type="Google" id="ProtNLM"/>
    </source>
</evidence>
<proteinExistence type="inferred from homology"/>